<dbReference type="Pfam" id="PF01323">
    <property type="entry name" value="DSBA"/>
    <property type="match status" value="1"/>
</dbReference>
<protein>
    <submittedName>
        <fullName evidence="2">DsbA family oxidoreductase</fullName>
    </submittedName>
</protein>
<accession>A0A9X2F153</accession>
<dbReference type="InterPro" id="IPR001853">
    <property type="entry name" value="DSBA-like_thioredoxin_dom"/>
</dbReference>
<proteinExistence type="predicted"/>
<evidence type="ECO:0000313" key="3">
    <source>
        <dbReference type="Proteomes" id="UP001155182"/>
    </source>
</evidence>
<dbReference type="RefSeq" id="WP_252587264.1">
    <property type="nucleotide sequence ID" value="NZ_JAMWYS010000028.1"/>
</dbReference>
<reference evidence="2" key="1">
    <citation type="submission" date="2022-06" db="EMBL/GenBank/DDBJ databases">
        <title>Solitalea sp. MAHUQ-68 isolated from rhizospheric soil.</title>
        <authorList>
            <person name="Huq M.A."/>
        </authorList>
    </citation>
    <scope>NUCLEOTIDE SEQUENCE</scope>
    <source>
        <strain evidence="2">MAHUQ-68</strain>
    </source>
</reference>
<name>A0A9X2F153_9SPHI</name>
<dbReference type="Gene3D" id="3.40.30.10">
    <property type="entry name" value="Glutaredoxin"/>
    <property type="match status" value="1"/>
</dbReference>
<dbReference type="CDD" id="cd03024">
    <property type="entry name" value="DsbA_FrnE"/>
    <property type="match status" value="1"/>
</dbReference>
<dbReference type="Proteomes" id="UP001155182">
    <property type="component" value="Unassembled WGS sequence"/>
</dbReference>
<evidence type="ECO:0000259" key="1">
    <source>
        <dbReference type="Pfam" id="PF01323"/>
    </source>
</evidence>
<dbReference type="AlphaFoldDB" id="A0A9X2F153"/>
<gene>
    <name evidence="2" type="ORF">NF867_07855</name>
</gene>
<evidence type="ECO:0000313" key="2">
    <source>
        <dbReference type="EMBL" id="MCO4292772.1"/>
    </source>
</evidence>
<dbReference type="PANTHER" id="PTHR13887:SF41">
    <property type="entry name" value="THIOREDOXIN SUPERFAMILY PROTEIN"/>
    <property type="match status" value="1"/>
</dbReference>
<comment type="caution">
    <text evidence="2">The sequence shown here is derived from an EMBL/GenBank/DDBJ whole genome shotgun (WGS) entry which is preliminary data.</text>
</comment>
<keyword evidence="3" id="KW-1185">Reference proteome</keyword>
<organism evidence="2 3">
    <name type="scientific">Solitalea agri</name>
    <dbReference type="NCBI Taxonomy" id="2953739"/>
    <lineage>
        <taxon>Bacteria</taxon>
        <taxon>Pseudomonadati</taxon>
        <taxon>Bacteroidota</taxon>
        <taxon>Sphingobacteriia</taxon>
        <taxon>Sphingobacteriales</taxon>
        <taxon>Sphingobacteriaceae</taxon>
        <taxon>Solitalea</taxon>
    </lineage>
</organism>
<sequence length="233" mass="26299">MKVEIWSDIACPFCYIGKRRLENALEQFPNKEHVEIVWHSFELDPNAKYEQGKDIHDILAEKYGRDREWAIQMSEQVAALAGEEGLSFDFSKNVPANTFDAHRLIHLADKQGLQDAAKERLLKAYFTEGRDVADHQTLVELGAEIGLNSEEIKNMLSSDEFGYDVRVDEQEANHIGVRGVPFFVINRKYGISGAQPLEVFTDTLNKAWSEEHPLEVVNDNGAGMCSPDGNCEV</sequence>
<dbReference type="GO" id="GO:0016491">
    <property type="term" value="F:oxidoreductase activity"/>
    <property type="evidence" value="ECO:0007669"/>
    <property type="project" value="InterPro"/>
</dbReference>
<dbReference type="PANTHER" id="PTHR13887">
    <property type="entry name" value="GLUTATHIONE S-TRANSFERASE KAPPA"/>
    <property type="match status" value="1"/>
</dbReference>
<dbReference type="SUPFAM" id="SSF52833">
    <property type="entry name" value="Thioredoxin-like"/>
    <property type="match status" value="1"/>
</dbReference>
<feature type="domain" description="DSBA-like thioredoxin" evidence="1">
    <location>
        <begin position="3"/>
        <end position="204"/>
    </location>
</feature>
<dbReference type="EMBL" id="JAMWYS010000028">
    <property type="protein sequence ID" value="MCO4292772.1"/>
    <property type="molecule type" value="Genomic_DNA"/>
</dbReference>
<dbReference type="InterPro" id="IPR036249">
    <property type="entry name" value="Thioredoxin-like_sf"/>
</dbReference>